<dbReference type="InterPro" id="IPR001680">
    <property type="entry name" value="WD40_rpt"/>
</dbReference>
<keyword evidence="8" id="KW-1185">Reference proteome</keyword>
<dbReference type="Proteomes" id="UP000887568">
    <property type="component" value="Unplaced"/>
</dbReference>
<name>A0A914AWD3_PATMI</name>
<dbReference type="Gene3D" id="2.130.10.10">
    <property type="entry name" value="YVTN repeat-like/Quinoprotein amine dehydrogenase"/>
    <property type="match status" value="4"/>
</dbReference>
<dbReference type="Pfam" id="PF00400">
    <property type="entry name" value="WD40"/>
    <property type="match status" value="2"/>
</dbReference>
<dbReference type="Gene3D" id="1.10.238.10">
    <property type="entry name" value="EF-hand"/>
    <property type="match status" value="1"/>
</dbReference>
<feature type="compositionally biased region" description="Low complexity" evidence="5">
    <location>
        <begin position="710"/>
        <end position="730"/>
    </location>
</feature>
<organism evidence="7 8">
    <name type="scientific">Patiria miniata</name>
    <name type="common">Bat star</name>
    <name type="synonym">Asterina miniata</name>
    <dbReference type="NCBI Taxonomy" id="46514"/>
    <lineage>
        <taxon>Eukaryota</taxon>
        <taxon>Metazoa</taxon>
        <taxon>Echinodermata</taxon>
        <taxon>Eleutherozoa</taxon>
        <taxon>Asterozoa</taxon>
        <taxon>Asteroidea</taxon>
        <taxon>Valvatacea</taxon>
        <taxon>Valvatida</taxon>
        <taxon>Asterinidae</taxon>
        <taxon>Patiria</taxon>
    </lineage>
</organism>
<dbReference type="OrthoDB" id="75172at2759"/>
<feature type="compositionally biased region" description="Basic and acidic residues" evidence="5">
    <location>
        <begin position="1044"/>
        <end position="1056"/>
    </location>
</feature>
<dbReference type="SUPFAM" id="SSF47473">
    <property type="entry name" value="EF-hand"/>
    <property type="match status" value="1"/>
</dbReference>
<dbReference type="InterPro" id="IPR019775">
    <property type="entry name" value="WD40_repeat_CS"/>
</dbReference>
<feature type="compositionally biased region" description="Acidic residues" evidence="5">
    <location>
        <begin position="1"/>
        <end position="19"/>
    </location>
</feature>
<evidence type="ECO:0000313" key="8">
    <source>
        <dbReference type="Proteomes" id="UP000887568"/>
    </source>
</evidence>
<dbReference type="PROSITE" id="PS00018">
    <property type="entry name" value="EF_HAND_1"/>
    <property type="match status" value="1"/>
</dbReference>
<dbReference type="SMART" id="SM00320">
    <property type="entry name" value="WD40"/>
    <property type="match status" value="9"/>
</dbReference>
<reference evidence="7" key="1">
    <citation type="submission" date="2022-11" db="UniProtKB">
        <authorList>
            <consortium name="EnsemblMetazoa"/>
        </authorList>
    </citation>
    <scope>IDENTIFICATION</scope>
</reference>
<feature type="region of interest" description="Disordered" evidence="5">
    <location>
        <begin position="1105"/>
        <end position="1126"/>
    </location>
</feature>
<feature type="repeat" description="WD" evidence="4">
    <location>
        <begin position="499"/>
        <end position="540"/>
    </location>
</feature>
<dbReference type="PANTHER" id="PTHR44324:SF3">
    <property type="entry name" value="WD REPEAT-CONTAINING PROTEIN 49-LIKE"/>
    <property type="match status" value="1"/>
</dbReference>
<evidence type="ECO:0000313" key="7">
    <source>
        <dbReference type="EnsemblMetazoa" id="XP_038067566.1"/>
    </source>
</evidence>
<feature type="repeat" description="WD" evidence="4">
    <location>
        <begin position="636"/>
        <end position="676"/>
    </location>
</feature>
<dbReference type="InterPro" id="IPR015943">
    <property type="entry name" value="WD40/YVTN_repeat-like_dom_sf"/>
</dbReference>
<sequence length="1244" mass="140928">MDYFSDTDSDESLEEDSIEKDDTVRFEDQIKLHHLKALMQKFARHEPTDDMPPDGFVTPGRIVKRESGNVTVKEFKEMIHSLFKTTAWDVQMENLFAKVDTSADGMVDWNEFCTYMLLHYRENDNVKKDLPLKYEPHFRHITQNKQEIIQCVIALDNPPRYVTLSKEGMLCVLDANFLHVERSYELKNENEDPRASKRRCKTWYTDITTMCNANKIVISSTGRDLRFWDISCPTSFFEDFHLYALPDVPECLDYWYDPQKPSSESLLIVGDDQGSIHLYHFIKPLDRLFETPFTDKEGVKKIWAQDLPNHQRYVRHTKLPGIHTEMIRKVRYLPDNDYIISSSGSKTSSLVLRDTQGKKKTYTFRMSKGVECFDFNKTLNVIATGGIDHNVLLWNPFVQDRPTACLKGHMMSVVGVAINEITAHVYTYAKDGVIKVWDLKEYSCLQTYPMRFPCLQHLRSPEYGSSCLVLHHRSLVACCGDYIGTLNLGKTEMASRRMPVTHKTKLCCAIYNSFFKQVATAADDSTITVWDLNSGVKSFSILEAHSKEDITSMVFNTTGRKMITGARNGTIKVWNFQNGHNINQFEPIAEAEITGLVSLGKRKGVLAVGWSRQIVFYNDKDAETLLVKADTSWKGGQVHQDDILAVDYCPPNLLATACFDGEIIVWSVETETIFIRLRKGQSCQVSKRLKQALSSLEQTKDKPSSGKGTNSSRSHFSSGHSSHSSRNSRPNTRHQANHKQPAGFTQAPVDKILFLKSRIINKGLTEGAVLISSEAGFLHFWSIYGFSNNHKGFFYASNSVTKEESVLAMTTNHDDSMLITGDTMGHVYVWDVGKYCLDPTGKEETRRPPLIHTWRAHDLAVVSVEFIREAYSYFVLTASTDWTARLWTMEGHYVGTFGQSKKWNLRNPDTYEHPRTPWSHLEERRTLLDEILSQDQDDTPDDDVFVDSLDKAAELNNNNIISPTLQSTKEGADKNVNTESEIMPSIATSLPSDTDTFSEEADKDNKAQLVTLPSIHTPTASREPASKGRPKVSIKSPPPLTNDDSPHMSKSRRESEYPLLASDKFRLRSSNAGESEYGFMLDAQTRSLRSVTTWEDDLGRRSSRSMTLSSFGSYSTGRKQSKSAPSLLGRQVDEDFARISHSRQERRQRCGGVDVKATQRFGKLCSPFQALTTLKTDEVLFPSSLPMTPGMLTRGLTCTNEAELRNMTLSPTPGEYCRSGFVDQGTSTSPLPAIRRMSRTSWNR</sequence>
<dbReference type="PROSITE" id="PS50222">
    <property type="entry name" value="EF_HAND_2"/>
    <property type="match status" value="1"/>
</dbReference>
<dbReference type="GeneID" id="119737348"/>
<dbReference type="EnsemblMetazoa" id="XM_038211638.1">
    <property type="protein sequence ID" value="XP_038067566.1"/>
    <property type="gene ID" value="LOC119737348"/>
</dbReference>
<feature type="domain" description="EF-hand" evidence="6">
    <location>
        <begin position="87"/>
        <end position="122"/>
    </location>
</feature>
<proteinExistence type="predicted"/>
<dbReference type="PANTHER" id="PTHR44324">
    <property type="entry name" value="WD40 REPEAT DOMAIN 95"/>
    <property type="match status" value="1"/>
</dbReference>
<feature type="repeat" description="WD" evidence="4">
    <location>
        <begin position="543"/>
        <end position="584"/>
    </location>
</feature>
<dbReference type="InterPro" id="IPR011992">
    <property type="entry name" value="EF-hand-dom_pair"/>
</dbReference>
<feature type="compositionally biased region" description="Polar residues" evidence="5">
    <location>
        <begin position="979"/>
        <end position="995"/>
    </location>
</feature>
<protein>
    <recommendedName>
        <fullName evidence="6">EF-hand domain-containing protein</fullName>
    </recommendedName>
</protein>
<keyword evidence="3" id="KW-0106">Calcium</keyword>
<accession>A0A914AWD3</accession>
<evidence type="ECO:0000256" key="2">
    <source>
        <dbReference type="ARBA" id="ARBA00022737"/>
    </source>
</evidence>
<evidence type="ECO:0000256" key="1">
    <source>
        <dbReference type="ARBA" id="ARBA00022574"/>
    </source>
</evidence>
<keyword evidence="1 4" id="KW-0853">WD repeat</keyword>
<dbReference type="PROSITE" id="PS50082">
    <property type="entry name" value="WD_REPEATS_2"/>
    <property type="match status" value="4"/>
</dbReference>
<dbReference type="InterPro" id="IPR002048">
    <property type="entry name" value="EF_hand_dom"/>
</dbReference>
<feature type="region of interest" description="Disordered" evidence="5">
    <location>
        <begin position="1"/>
        <end position="20"/>
    </location>
</feature>
<dbReference type="PROSITE" id="PS00678">
    <property type="entry name" value="WD_REPEATS_1"/>
    <property type="match status" value="2"/>
</dbReference>
<dbReference type="InterPro" id="IPR051242">
    <property type="entry name" value="WD-EF-hand_domain"/>
</dbReference>
<dbReference type="PROSITE" id="PS50294">
    <property type="entry name" value="WD_REPEATS_REGION"/>
    <property type="match status" value="2"/>
</dbReference>
<feature type="compositionally biased region" description="Polar residues" evidence="5">
    <location>
        <begin position="1105"/>
        <end position="1124"/>
    </location>
</feature>
<dbReference type="OMA" id="GPQRIFF"/>
<evidence type="ECO:0000256" key="3">
    <source>
        <dbReference type="ARBA" id="ARBA00022837"/>
    </source>
</evidence>
<dbReference type="RefSeq" id="XP_038067566.1">
    <property type="nucleotide sequence ID" value="XM_038211638.1"/>
</dbReference>
<dbReference type="SUPFAM" id="SSF50978">
    <property type="entry name" value="WD40 repeat-like"/>
    <property type="match status" value="3"/>
</dbReference>
<evidence type="ECO:0000256" key="5">
    <source>
        <dbReference type="SAM" id="MobiDB-lite"/>
    </source>
</evidence>
<keyword evidence="2" id="KW-0677">Repeat</keyword>
<evidence type="ECO:0000259" key="6">
    <source>
        <dbReference type="PROSITE" id="PS50222"/>
    </source>
</evidence>
<evidence type="ECO:0000256" key="4">
    <source>
        <dbReference type="PROSITE-ProRule" id="PRU00221"/>
    </source>
</evidence>
<dbReference type="InterPro" id="IPR018247">
    <property type="entry name" value="EF_Hand_1_Ca_BS"/>
</dbReference>
<dbReference type="GO" id="GO:0005509">
    <property type="term" value="F:calcium ion binding"/>
    <property type="evidence" value="ECO:0007669"/>
    <property type="project" value="InterPro"/>
</dbReference>
<feature type="repeat" description="WD" evidence="4">
    <location>
        <begin position="406"/>
        <end position="447"/>
    </location>
</feature>
<feature type="region of interest" description="Disordered" evidence="5">
    <location>
        <begin position="694"/>
        <end position="742"/>
    </location>
</feature>
<dbReference type="AlphaFoldDB" id="A0A914AWD3"/>
<dbReference type="InterPro" id="IPR036322">
    <property type="entry name" value="WD40_repeat_dom_sf"/>
</dbReference>
<feature type="region of interest" description="Disordered" evidence="5">
    <location>
        <begin position="979"/>
        <end position="1057"/>
    </location>
</feature>